<accession>A0A6A6RQB0</accession>
<organism evidence="2 3">
    <name type="scientific">Massarina eburnea CBS 473.64</name>
    <dbReference type="NCBI Taxonomy" id="1395130"/>
    <lineage>
        <taxon>Eukaryota</taxon>
        <taxon>Fungi</taxon>
        <taxon>Dikarya</taxon>
        <taxon>Ascomycota</taxon>
        <taxon>Pezizomycotina</taxon>
        <taxon>Dothideomycetes</taxon>
        <taxon>Pleosporomycetidae</taxon>
        <taxon>Pleosporales</taxon>
        <taxon>Massarineae</taxon>
        <taxon>Massarinaceae</taxon>
        <taxon>Massarina</taxon>
    </lineage>
</organism>
<evidence type="ECO:0000313" key="3">
    <source>
        <dbReference type="Proteomes" id="UP000799753"/>
    </source>
</evidence>
<feature type="region of interest" description="Disordered" evidence="1">
    <location>
        <begin position="71"/>
        <end position="95"/>
    </location>
</feature>
<reference evidence="2" key="1">
    <citation type="journal article" date="2020" name="Stud. Mycol.">
        <title>101 Dothideomycetes genomes: a test case for predicting lifestyles and emergence of pathogens.</title>
        <authorList>
            <person name="Haridas S."/>
            <person name="Albert R."/>
            <person name="Binder M."/>
            <person name="Bloem J."/>
            <person name="Labutti K."/>
            <person name="Salamov A."/>
            <person name="Andreopoulos B."/>
            <person name="Baker S."/>
            <person name="Barry K."/>
            <person name="Bills G."/>
            <person name="Bluhm B."/>
            <person name="Cannon C."/>
            <person name="Castanera R."/>
            <person name="Culley D."/>
            <person name="Daum C."/>
            <person name="Ezra D."/>
            <person name="Gonzalez J."/>
            <person name="Henrissat B."/>
            <person name="Kuo A."/>
            <person name="Liang C."/>
            <person name="Lipzen A."/>
            <person name="Lutzoni F."/>
            <person name="Magnuson J."/>
            <person name="Mondo S."/>
            <person name="Nolan M."/>
            <person name="Ohm R."/>
            <person name="Pangilinan J."/>
            <person name="Park H.-J."/>
            <person name="Ramirez L."/>
            <person name="Alfaro M."/>
            <person name="Sun H."/>
            <person name="Tritt A."/>
            <person name="Yoshinaga Y."/>
            <person name="Zwiers L.-H."/>
            <person name="Turgeon B."/>
            <person name="Goodwin S."/>
            <person name="Spatafora J."/>
            <person name="Crous P."/>
            <person name="Grigoriev I."/>
        </authorList>
    </citation>
    <scope>NUCLEOTIDE SEQUENCE</scope>
    <source>
        <strain evidence="2">CBS 473.64</strain>
    </source>
</reference>
<evidence type="ECO:0000313" key="2">
    <source>
        <dbReference type="EMBL" id="KAF2636771.1"/>
    </source>
</evidence>
<protein>
    <submittedName>
        <fullName evidence="2">Uncharacterized protein</fullName>
    </submittedName>
</protein>
<gene>
    <name evidence="2" type="ORF">P280DRAFT_140303</name>
</gene>
<dbReference type="EMBL" id="MU006796">
    <property type="protein sequence ID" value="KAF2636771.1"/>
    <property type="molecule type" value="Genomic_DNA"/>
</dbReference>
<proteinExistence type="predicted"/>
<keyword evidence="3" id="KW-1185">Reference proteome</keyword>
<dbReference type="Proteomes" id="UP000799753">
    <property type="component" value="Unassembled WGS sequence"/>
</dbReference>
<evidence type="ECO:0000256" key="1">
    <source>
        <dbReference type="SAM" id="MobiDB-lite"/>
    </source>
</evidence>
<dbReference type="AlphaFoldDB" id="A0A6A6RQB0"/>
<name>A0A6A6RQB0_9PLEO</name>
<sequence length="223" mass="24083">MYCPGGGLHQCEQVGPVSDAGRIGAMCEILQTAAQLHLCVASDPASPALLEEPVVCYVRRWLWSFIDASSSRHREGSRPPNPGANPRSGRGVGRHTLQYTSPAARTCLRRRSPALPVVMLTLGWYLGPGSTCLAARTDVGKCDRPPVVPACLACLPACLPACLTACPLMTSLMTLSQHQHHHSHRLHLGMMLFWASSPSIYRITAPQSPVESSTPLHLPFCMV</sequence>